<dbReference type="Gramene" id="TuG1812G0200000073.01.T01">
    <property type="protein sequence ID" value="TuG1812G0200000073.01.T01"/>
    <property type="gene ID" value="TuG1812G0200000073.01"/>
</dbReference>
<proteinExistence type="predicted"/>
<evidence type="ECO:0000313" key="3">
    <source>
        <dbReference type="Proteomes" id="UP000015106"/>
    </source>
</evidence>
<dbReference type="GO" id="GO:0008757">
    <property type="term" value="F:S-adenosylmethionine-dependent methyltransferase activity"/>
    <property type="evidence" value="ECO:0007669"/>
    <property type="project" value="InterPro"/>
</dbReference>
<dbReference type="EnsemblPlants" id="TuG1812G0200000073.01.T01">
    <property type="protein sequence ID" value="TuG1812G0200000073.01.T01"/>
    <property type="gene ID" value="TuG1812G0200000073.01"/>
</dbReference>
<dbReference type="Gene3D" id="3.40.50.150">
    <property type="entry name" value="Vaccinia Virus protein VP39"/>
    <property type="match status" value="1"/>
</dbReference>
<evidence type="ECO:0000313" key="2">
    <source>
        <dbReference type="EnsemblPlants" id="TuG1812G0200000073.01.T01"/>
    </source>
</evidence>
<reference evidence="2" key="3">
    <citation type="submission" date="2022-06" db="UniProtKB">
        <authorList>
            <consortium name="EnsemblPlants"/>
        </authorList>
    </citation>
    <scope>IDENTIFICATION</scope>
</reference>
<dbReference type="AlphaFoldDB" id="A0A8R7P8Q0"/>
<dbReference type="InterPro" id="IPR013216">
    <property type="entry name" value="Methyltransf_11"/>
</dbReference>
<dbReference type="PANTHER" id="PTHR44575:SF2">
    <property type="entry name" value="OS01G0589200 PROTEIN"/>
    <property type="match status" value="1"/>
</dbReference>
<dbReference type="Proteomes" id="UP000015106">
    <property type="component" value="Chromosome 2"/>
</dbReference>
<dbReference type="Pfam" id="PF08241">
    <property type="entry name" value="Methyltransf_11"/>
    <property type="match status" value="1"/>
</dbReference>
<dbReference type="PANTHER" id="PTHR44575">
    <property type="entry name" value="OS01G0589200 PROTEIN"/>
    <property type="match status" value="1"/>
</dbReference>
<feature type="domain" description="Methyltransferase type 11" evidence="1">
    <location>
        <begin position="39"/>
        <end position="116"/>
    </location>
</feature>
<organism evidence="2 3">
    <name type="scientific">Triticum urartu</name>
    <name type="common">Red wild einkorn</name>
    <name type="synonym">Crithodium urartu</name>
    <dbReference type="NCBI Taxonomy" id="4572"/>
    <lineage>
        <taxon>Eukaryota</taxon>
        <taxon>Viridiplantae</taxon>
        <taxon>Streptophyta</taxon>
        <taxon>Embryophyta</taxon>
        <taxon>Tracheophyta</taxon>
        <taxon>Spermatophyta</taxon>
        <taxon>Magnoliopsida</taxon>
        <taxon>Liliopsida</taxon>
        <taxon>Poales</taxon>
        <taxon>Poaceae</taxon>
        <taxon>BOP clade</taxon>
        <taxon>Pooideae</taxon>
        <taxon>Triticodae</taxon>
        <taxon>Triticeae</taxon>
        <taxon>Triticinae</taxon>
        <taxon>Triticum</taxon>
    </lineage>
</organism>
<sequence>MAELFSEQAAVYAAAEPVYPKDLFAKLAALTDGHRFAWDVGTGNGQAAIGVAEHYDRVLATDASADQLRHAVPHPKVRYPHTADTTPEEELVAALGGEGSVDLITVAQAVHWFDLPAFYAVASTTGLQLPRDPRGGHAVALLPYHPALPGSQIMVPHRRVPEPAVPIRAHRPREIGPAGRLRHGAGEVIRGAHRHA</sequence>
<accession>A0A8R7P8Q0</accession>
<evidence type="ECO:0000259" key="1">
    <source>
        <dbReference type="Pfam" id="PF08241"/>
    </source>
</evidence>
<dbReference type="InterPro" id="IPR029063">
    <property type="entry name" value="SAM-dependent_MTases_sf"/>
</dbReference>
<name>A0A8R7P8Q0_TRIUA</name>
<keyword evidence="3" id="KW-1185">Reference proteome</keyword>
<reference evidence="2" key="2">
    <citation type="submission" date="2018-03" db="EMBL/GenBank/DDBJ databases">
        <title>The Triticum urartu genome reveals the dynamic nature of wheat genome evolution.</title>
        <authorList>
            <person name="Ling H."/>
            <person name="Ma B."/>
            <person name="Shi X."/>
            <person name="Liu H."/>
            <person name="Dong L."/>
            <person name="Sun H."/>
            <person name="Cao Y."/>
            <person name="Gao Q."/>
            <person name="Zheng S."/>
            <person name="Li Y."/>
            <person name="Yu Y."/>
            <person name="Du H."/>
            <person name="Qi M."/>
            <person name="Li Y."/>
            <person name="Yu H."/>
            <person name="Cui Y."/>
            <person name="Wang N."/>
            <person name="Chen C."/>
            <person name="Wu H."/>
            <person name="Zhao Y."/>
            <person name="Zhang J."/>
            <person name="Li Y."/>
            <person name="Zhou W."/>
            <person name="Zhang B."/>
            <person name="Hu W."/>
            <person name="Eijk M."/>
            <person name="Tang J."/>
            <person name="Witsenboer H."/>
            <person name="Zhao S."/>
            <person name="Li Z."/>
            <person name="Zhang A."/>
            <person name="Wang D."/>
            <person name="Liang C."/>
        </authorList>
    </citation>
    <scope>NUCLEOTIDE SEQUENCE [LARGE SCALE GENOMIC DNA]</scope>
    <source>
        <strain evidence="2">cv. G1812</strain>
    </source>
</reference>
<protein>
    <recommendedName>
        <fullName evidence="1">Methyltransferase type 11 domain-containing protein</fullName>
    </recommendedName>
</protein>
<reference evidence="3" key="1">
    <citation type="journal article" date="2013" name="Nature">
        <title>Draft genome of the wheat A-genome progenitor Triticum urartu.</title>
        <authorList>
            <person name="Ling H.Q."/>
            <person name="Zhao S."/>
            <person name="Liu D."/>
            <person name="Wang J."/>
            <person name="Sun H."/>
            <person name="Zhang C."/>
            <person name="Fan H."/>
            <person name="Li D."/>
            <person name="Dong L."/>
            <person name="Tao Y."/>
            <person name="Gao C."/>
            <person name="Wu H."/>
            <person name="Li Y."/>
            <person name="Cui Y."/>
            <person name="Guo X."/>
            <person name="Zheng S."/>
            <person name="Wang B."/>
            <person name="Yu K."/>
            <person name="Liang Q."/>
            <person name="Yang W."/>
            <person name="Lou X."/>
            <person name="Chen J."/>
            <person name="Feng M."/>
            <person name="Jian J."/>
            <person name="Zhang X."/>
            <person name="Luo G."/>
            <person name="Jiang Y."/>
            <person name="Liu J."/>
            <person name="Wang Z."/>
            <person name="Sha Y."/>
            <person name="Zhang B."/>
            <person name="Wu H."/>
            <person name="Tang D."/>
            <person name="Shen Q."/>
            <person name="Xue P."/>
            <person name="Zou S."/>
            <person name="Wang X."/>
            <person name="Liu X."/>
            <person name="Wang F."/>
            <person name="Yang Y."/>
            <person name="An X."/>
            <person name="Dong Z."/>
            <person name="Zhang K."/>
            <person name="Zhang X."/>
            <person name="Luo M.C."/>
            <person name="Dvorak J."/>
            <person name="Tong Y."/>
            <person name="Wang J."/>
            <person name="Yang H."/>
            <person name="Li Z."/>
            <person name="Wang D."/>
            <person name="Zhang A."/>
            <person name="Wang J."/>
        </authorList>
    </citation>
    <scope>NUCLEOTIDE SEQUENCE</scope>
    <source>
        <strain evidence="3">cv. G1812</strain>
    </source>
</reference>
<dbReference type="SUPFAM" id="SSF53335">
    <property type="entry name" value="S-adenosyl-L-methionine-dependent methyltransferases"/>
    <property type="match status" value="1"/>
</dbReference>